<dbReference type="PANTHER" id="PTHR14096:SF28">
    <property type="entry name" value="APOLIPOPROTEIN L, 1-RELATED"/>
    <property type="match status" value="1"/>
</dbReference>
<dbReference type="GO" id="GO:0016020">
    <property type="term" value="C:membrane"/>
    <property type="evidence" value="ECO:0007669"/>
    <property type="project" value="TreeGrafter"/>
</dbReference>
<keyword evidence="4" id="KW-1185">Reference proteome</keyword>
<comment type="caution">
    <text evidence="3">The sequence shown here is derived from an EMBL/GenBank/DDBJ whole genome shotgun (WGS) entry which is preliminary data.</text>
</comment>
<reference evidence="3 4" key="1">
    <citation type="submission" date="2018-04" db="EMBL/GenBank/DDBJ databases">
        <title>The genome of golden apple snail Pomacea canaliculata provides insight into stress tolerance and invasive adaptation.</title>
        <authorList>
            <person name="Liu C."/>
            <person name="Liu B."/>
            <person name="Ren Y."/>
            <person name="Zhang Y."/>
            <person name="Wang H."/>
            <person name="Li S."/>
            <person name="Jiang F."/>
            <person name="Yin L."/>
            <person name="Zhang G."/>
            <person name="Qian W."/>
            <person name="Fan W."/>
        </authorList>
    </citation>
    <scope>NUCLEOTIDE SEQUENCE [LARGE SCALE GENOMIC DNA]</scope>
    <source>
        <strain evidence="3">SZHN2017</strain>
        <tissue evidence="3">Muscle</tissue>
    </source>
</reference>
<protein>
    <submittedName>
        <fullName evidence="3">Uncharacterized protein</fullName>
    </submittedName>
</protein>
<dbReference type="GO" id="GO:0005576">
    <property type="term" value="C:extracellular region"/>
    <property type="evidence" value="ECO:0007669"/>
    <property type="project" value="InterPro"/>
</dbReference>
<organism evidence="3 4">
    <name type="scientific">Pomacea canaliculata</name>
    <name type="common">Golden apple snail</name>
    <dbReference type="NCBI Taxonomy" id="400727"/>
    <lineage>
        <taxon>Eukaryota</taxon>
        <taxon>Metazoa</taxon>
        <taxon>Spiralia</taxon>
        <taxon>Lophotrochozoa</taxon>
        <taxon>Mollusca</taxon>
        <taxon>Gastropoda</taxon>
        <taxon>Caenogastropoda</taxon>
        <taxon>Architaenioglossa</taxon>
        <taxon>Ampullarioidea</taxon>
        <taxon>Ampullariidae</taxon>
        <taxon>Pomacea</taxon>
    </lineage>
</organism>
<name>A0A2T7NG38_POMCA</name>
<dbReference type="GO" id="GO:0042157">
    <property type="term" value="P:lipoprotein metabolic process"/>
    <property type="evidence" value="ECO:0007669"/>
    <property type="project" value="InterPro"/>
</dbReference>
<dbReference type="GO" id="GO:0008289">
    <property type="term" value="F:lipid binding"/>
    <property type="evidence" value="ECO:0007669"/>
    <property type="project" value="InterPro"/>
</dbReference>
<evidence type="ECO:0000256" key="2">
    <source>
        <dbReference type="SAM" id="Phobius"/>
    </source>
</evidence>
<accession>A0A2T7NG38</accession>
<gene>
    <name evidence="3" type="ORF">C0Q70_20635</name>
</gene>
<keyword evidence="2" id="KW-0812">Transmembrane</keyword>
<evidence type="ECO:0000313" key="4">
    <source>
        <dbReference type="Proteomes" id="UP000245119"/>
    </source>
</evidence>
<sequence>MASSYYWDEKIEARWLKKQIEEIIKALNIHHKNVNISRVTGSSVAIATGGTAAGLAIAAPFTLGVTLIAAIVLGIVSGVSGAVSVGASVTGHFIKKHNVKEVQKKWEKFRLKFLERHNVKDITDMNARESGDAVEGVGAVGGVARTAGGVTSAIVRGVKAAGTAAKVASPILTAVIHESTREHNDDTTGSWWVSCRQHSKHWGLPLAVTMANEDREDLKKMARELQQQLLPIIKALRKHHINVNISKITGTTTSIVGGIVAVACGIAAPFTLGATVPFAIAGAVVSGVGGGVSAGAALTEFAIERKKNAWHLQNKCRDFFEQFVKTYAISAQREKEWRDWLEGKTSDIVISAAHATGKTAFKGAKATTGLVNGIRNLLRVTRAAEPLLEGGKVAVRGANLVGKVFVVLNAVTLPIDIIDLGIASYRLHKRKGSPATEEFERYIVLLMLVINDEDDTLMQSEVDIREPK</sequence>
<comment type="similarity">
    <text evidence="1">Belongs to the apolipoprotein L family.</text>
</comment>
<feature type="transmembrane region" description="Helical" evidence="2">
    <location>
        <begin position="248"/>
        <end position="272"/>
    </location>
</feature>
<dbReference type="Proteomes" id="UP000245119">
    <property type="component" value="Linkage Group LG13"/>
</dbReference>
<keyword evidence="2" id="KW-0472">Membrane</keyword>
<proteinExistence type="inferred from homology"/>
<evidence type="ECO:0000313" key="3">
    <source>
        <dbReference type="EMBL" id="PVD20141.1"/>
    </source>
</evidence>
<dbReference type="OrthoDB" id="5976428at2759"/>
<evidence type="ECO:0000256" key="1">
    <source>
        <dbReference type="ARBA" id="ARBA00010090"/>
    </source>
</evidence>
<dbReference type="InterPro" id="IPR008405">
    <property type="entry name" value="ApoL"/>
</dbReference>
<dbReference type="PANTHER" id="PTHR14096">
    <property type="entry name" value="APOLIPOPROTEIN L"/>
    <property type="match status" value="1"/>
</dbReference>
<feature type="transmembrane region" description="Helical" evidence="2">
    <location>
        <begin position="39"/>
        <end position="61"/>
    </location>
</feature>
<feature type="transmembrane region" description="Helical" evidence="2">
    <location>
        <begin position="67"/>
        <end position="94"/>
    </location>
</feature>
<dbReference type="EMBL" id="PZQS01000013">
    <property type="protein sequence ID" value="PVD20141.1"/>
    <property type="molecule type" value="Genomic_DNA"/>
</dbReference>
<keyword evidence="2" id="KW-1133">Transmembrane helix</keyword>
<feature type="transmembrane region" description="Helical" evidence="2">
    <location>
        <begin position="278"/>
        <end position="298"/>
    </location>
</feature>
<dbReference type="GO" id="GO:0006869">
    <property type="term" value="P:lipid transport"/>
    <property type="evidence" value="ECO:0007669"/>
    <property type="project" value="InterPro"/>
</dbReference>
<dbReference type="AlphaFoldDB" id="A0A2T7NG38"/>